<sequence length="103" mass="11545">MQKTVKNLRIIGISEGISFLVLLLIAMPMKYMMDIPEAVKFTGWVHGVLFIAYVAAVFLSIRAMRWNWFSVLVALGASLLPFGTFVLDKSLKRRQAELAAQNA</sequence>
<evidence type="ECO:0000256" key="6">
    <source>
        <dbReference type="SAM" id="Phobius"/>
    </source>
</evidence>
<dbReference type="GO" id="GO:0005886">
    <property type="term" value="C:plasma membrane"/>
    <property type="evidence" value="ECO:0007669"/>
    <property type="project" value="UniProtKB-SubCell"/>
</dbReference>
<evidence type="ECO:0000256" key="3">
    <source>
        <dbReference type="ARBA" id="ARBA00022692"/>
    </source>
</evidence>
<dbReference type="Pfam" id="PF12823">
    <property type="entry name" value="DUF3817"/>
    <property type="match status" value="1"/>
</dbReference>
<organism evidence="8 9">
    <name type="scientific">Chryseosolibacter histidini</name>
    <dbReference type="NCBI Taxonomy" id="2782349"/>
    <lineage>
        <taxon>Bacteria</taxon>
        <taxon>Pseudomonadati</taxon>
        <taxon>Bacteroidota</taxon>
        <taxon>Cytophagia</taxon>
        <taxon>Cytophagales</taxon>
        <taxon>Chryseotaleaceae</taxon>
        <taxon>Chryseosolibacter</taxon>
    </lineage>
</organism>
<dbReference type="PANTHER" id="PTHR40077">
    <property type="entry name" value="MEMBRANE PROTEIN-RELATED"/>
    <property type="match status" value="1"/>
</dbReference>
<feature type="transmembrane region" description="Helical" evidence="6">
    <location>
        <begin position="68"/>
        <end position="87"/>
    </location>
</feature>
<feature type="transmembrane region" description="Helical" evidence="6">
    <location>
        <begin position="7"/>
        <end position="29"/>
    </location>
</feature>
<evidence type="ECO:0000256" key="5">
    <source>
        <dbReference type="ARBA" id="ARBA00023136"/>
    </source>
</evidence>
<accession>A0AAP2GS36</accession>
<protein>
    <submittedName>
        <fullName evidence="8">DUF3817 domain-containing protein</fullName>
    </submittedName>
</protein>
<evidence type="ECO:0000256" key="1">
    <source>
        <dbReference type="ARBA" id="ARBA00004651"/>
    </source>
</evidence>
<dbReference type="Proteomes" id="UP001319200">
    <property type="component" value="Unassembled WGS sequence"/>
</dbReference>
<comment type="caution">
    <text evidence="8">The sequence shown here is derived from an EMBL/GenBank/DDBJ whole genome shotgun (WGS) entry which is preliminary data.</text>
</comment>
<evidence type="ECO:0000256" key="4">
    <source>
        <dbReference type="ARBA" id="ARBA00022989"/>
    </source>
</evidence>
<evidence type="ECO:0000313" key="8">
    <source>
        <dbReference type="EMBL" id="MBT1700705.1"/>
    </source>
</evidence>
<keyword evidence="2" id="KW-1003">Cell membrane</keyword>
<evidence type="ECO:0000259" key="7">
    <source>
        <dbReference type="Pfam" id="PF12823"/>
    </source>
</evidence>
<keyword evidence="3 6" id="KW-0812">Transmembrane</keyword>
<feature type="domain" description="DUF3817" evidence="7">
    <location>
        <begin position="6"/>
        <end position="93"/>
    </location>
</feature>
<keyword evidence="9" id="KW-1185">Reference proteome</keyword>
<feature type="transmembrane region" description="Helical" evidence="6">
    <location>
        <begin position="41"/>
        <end position="61"/>
    </location>
</feature>
<reference evidence="8 9" key="1">
    <citation type="submission" date="2021-05" db="EMBL/GenBank/DDBJ databases">
        <title>A Polyphasic approach of four new species of the genus Ohtaekwangia: Ohtaekwangia histidinii sp. nov., Ohtaekwangia cretensis sp. nov., Ohtaekwangia indiensis sp. nov., Ohtaekwangia reichenbachii sp. nov. from diverse environment.</title>
        <authorList>
            <person name="Octaviana S."/>
        </authorList>
    </citation>
    <scope>NUCLEOTIDE SEQUENCE [LARGE SCALE GENOMIC DNA]</scope>
    <source>
        <strain evidence="8 9">PWU4</strain>
    </source>
</reference>
<proteinExistence type="predicted"/>
<evidence type="ECO:0000313" key="9">
    <source>
        <dbReference type="Proteomes" id="UP001319200"/>
    </source>
</evidence>
<gene>
    <name evidence="8" type="ORF">KK083_27695</name>
</gene>
<evidence type="ECO:0000256" key="2">
    <source>
        <dbReference type="ARBA" id="ARBA00022475"/>
    </source>
</evidence>
<keyword evidence="5 6" id="KW-0472">Membrane</keyword>
<dbReference type="InterPro" id="IPR023845">
    <property type="entry name" value="DUF3817_TM"/>
</dbReference>
<dbReference type="PANTHER" id="PTHR40077:SF1">
    <property type="entry name" value="MEMBRANE PROTEIN"/>
    <property type="match status" value="1"/>
</dbReference>
<dbReference type="AlphaFoldDB" id="A0AAP2GS36"/>
<comment type="subcellular location">
    <subcellularLocation>
        <location evidence="1">Cell membrane</location>
        <topology evidence="1">Multi-pass membrane protein</topology>
    </subcellularLocation>
</comment>
<dbReference type="RefSeq" id="WP_254169393.1">
    <property type="nucleotide sequence ID" value="NZ_JAHESF010000046.1"/>
</dbReference>
<keyword evidence="4 6" id="KW-1133">Transmembrane helix</keyword>
<dbReference type="EMBL" id="JAHESF010000046">
    <property type="protein sequence ID" value="MBT1700705.1"/>
    <property type="molecule type" value="Genomic_DNA"/>
</dbReference>
<name>A0AAP2GS36_9BACT</name>
<dbReference type="NCBIfam" id="TIGR03954">
    <property type="entry name" value="integ_memb_HG"/>
    <property type="match status" value="1"/>
</dbReference>